<sequence>MAAATPSQATLLRRWLVLNLLRLLGAVAIGWAIGMQVVLLLSDARGANSTDMTSIASGNSTLQVTGLNVSTSVASSVYPSNSLSTLPTPVSYTQTGSNPTVLSSSSVGLEGSLLQAIETGGLGIVPTTTSAAHVPLALYPTSMDVTTAAITPPPILNLPPGMQAIRRRAEPEQTGNKSSTSSPDDRYYTDTTVPQQSGGLIFAIVQRVEICVALAVLFLGQIGWPEKFLLMQLPPLGMRSSGLALGCGKVWIGTEMQRHFVATAHRTPGLLLICSGAIDILIASILKFRQSRKNRGQLEANRDVYLRFQIAQRLLFWTDLPAEAFYGIDAFGKSAGLDEPGQYDHEKSPASPQYPTFANGSPDDPESHIPDMSGEKEVSFMRRGRSDLTDDEDDDLSEELIENTRLNAANGISDSAPPRAQATCIRSARTAIPQIPPEISSLPDSIQQMVQGVQPRFAAGQAVPRINLEPSTPSTITSGKQSVKFPRPDSMFSKTSGATVRSASTSKLISSTVQGFPEPPERTAAPAKSRPKQHLVYKPMDKSKLMPPKKSALKRQSQFAGAPPVQESTGDDEDMGNAPDARELSRRSMVRFDLHRMSADSTLSTMSSSSAESLLAGIIPAKPPATRATRDGTPSRQEQPPLSMHMSETDSIYDGIVQQAHRADLNGSTLVRRKGTKPNSPSRLSYLLSEDSSSNSPFADPETPDSPFADTHAESVTQFEMDDEAFDAKRNKRMSHLAV</sequence>
<evidence type="ECO:0000313" key="1">
    <source>
        <dbReference type="EMBL" id="KAJ9100224.1"/>
    </source>
</evidence>
<name>A0ACC2VLD6_9TREE</name>
<dbReference type="EMBL" id="JASBWS010000077">
    <property type="protein sequence ID" value="KAJ9100224.1"/>
    <property type="molecule type" value="Genomic_DNA"/>
</dbReference>
<keyword evidence="2" id="KW-1185">Reference proteome</keyword>
<gene>
    <name evidence="1" type="ORF">QFC20_005501</name>
</gene>
<proteinExistence type="predicted"/>
<dbReference type="Proteomes" id="UP001230649">
    <property type="component" value="Unassembled WGS sequence"/>
</dbReference>
<accession>A0ACC2VLD6</accession>
<comment type="caution">
    <text evidence="1">The sequence shown here is derived from an EMBL/GenBank/DDBJ whole genome shotgun (WGS) entry which is preliminary data.</text>
</comment>
<evidence type="ECO:0000313" key="2">
    <source>
        <dbReference type="Proteomes" id="UP001230649"/>
    </source>
</evidence>
<organism evidence="1 2">
    <name type="scientific">Naganishia adeliensis</name>
    <dbReference type="NCBI Taxonomy" id="92952"/>
    <lineage>
        <taxon>Eukaryota</taxon>
        <taxon>Fungi</taxon>
        <taxon>Dikarya</taxon>
        <taxon>Basidiomycota</taxon>
        <taxon>Agaricomycotina</taxon>
        <taxon>Tremellomycetes</taxon>
        <taxon>Filobasidiales</taxon>
        <taxon>Filobasidiaceae</taxon>
        <taxon>Naganishia</taxon>
    </lineage>
</organism>
<protein>
    <submittedName>
        <fullName evidence="1">Uncharacterized protein</fullName>
    </submittedName>
</protein>
<reference evidence="1" key="1">
    <citation type="submission" date="2023-04" db="EMBL/GenBank/DDBJ databases">
        <title>Draft Genome sequencing of Naganishia species isolated from polar environments using Oxford Nanopore Technology.</title>
        <authorList>
            <person name="Leo P."/>
            <person name="Venkateswaran K."/>
        </authorList>
    </citation>
    <scope>NUCLEOTIDE SEQUENCE</scope>
    <source>
        <strain evidence="1">MNA-CCFEE 5262</strain>
    </source>
</reference>